<dbReference type="PROSITE" id="PS51085">
    <property type="entry name" value="2FE2S_FER_2"/>
    <property type="match status" value="1"/>
</dbReference>
<dbReference type="PROSITE" id="PS00197">
    <property type="entry name" value="2FE2S_FER_1"/>
    <property type="match status" value="1"/>
</dbReference>
<feature type="domain" description="FAD-binding FR-type" evidence="9">
    <location>
        <begin position="1"/>
        <end position="105"/>
    </location>
</feature>
<proteinExistence type="predicted"/>
<evidence type="ECO:0000256" key="7">
    <source>
        <dbReference type="ARBA" id="ARBA00023014"/>
    </source>
</evidence>
<gene>
    <name evidence="10" type="ORF">AB4829_05780</name>
</gene>
<keyword evidence="2" id="KW-0285">Flavoprotein</keyword>
<dbReference type="Gene3D" id="3.40.50.80">
    <property type="entry name" value="Nucleotide-binding domain of ferredoxin-NADP reductase (FNR) module"/>
    <property type="match status" value="1"/>
</dbReference>
<reference evidence="10 11" key="1">
    <citation type="submission" date="2024-07" db="EMBL/GenBank/DDBJ databases">
        <title>Whole genome sequencing of Prodigiosin pigment-producing Streptomyces salinarius isolated from rhizosphere soil of Arachis hypogaea.</title>
        <authorList>
            <person name="Vidhya A."/>
            <person name="Ramya S."/>
        </authorList>
    </citation>
    <scope>NUCLEOTIDE SEQUENCE [LARGE SCALE GENOMIC DNA]</scope>
    <source>
        <strain evidence="10 11">VRMG2420</strain>
    </source>
</reference>
<evidence type="ECO:0000256" key="2">
    <source>
        <dbReference type="ARBA" id="ARBA00022630"/>
    </source>
</evidence>
<dbReference type="InterPro" id="IPR006058">
    <property type="entry name" value="2Fe2S_fd_BS"/>
</dbReference>
<organism evidence="10 11">
    <name type="scientific">Streptomyces salinarius</name>
    <dbReference type="NCBI Taxonomy" id="2762598"/>
    <lineage>
        <taxon>Bacteria</taxon>
        <taxon>Bacillati</taxon>
        <taxon>Actinomycetota</taxon>
        <taxon>Actinomycetes</taxon>
        <taxon>Kitasatosporales</taxon>
        <taxon>Streptomycetaceae</taxon>
        <taxon>Streptomyces</taxon>
    </lineage>
</organism>
<feature type="domain" description="2Fe-2S ferredoxin-type" evidence="8">
    <location>
        <begin position="232"/>
        <end position="317"/>
    </location>
</feature>
<keyword evidence="3" id="KW-0001">2Fe-2S</keyword>
<evidence type="ECO:0000256" key="3">
    <source>
        <dbReference type="ARBA" id="ARBA00022714"/>
    </source>
</evidence>
<dbReference type="SUPFAM" id="SSF63380">
    <property type="entry name" value="Riboflavin synthase domain-like"/>
    <property type="match status" value="1"/>
</dbReference>
<accession>A0ABW8B550</accession>
<sequence length="317" mass="34229">MTAYEAELVVGRRETAADGVLALTLRHPLGEPLPAWEPGAHVDVVLGPGLERQYSLCGDPADRTRWRIAVLRETDGRGGSAHVHEEVRTGDKLRVRGPRNTFRLERAPRYRFVAGGIGITPILPMLAAAEEAGAEWSLLYGGRTRAGLAFTRELGRYGDRVTIVPEDESGLLDLAPVLDDLPADTLVYCCGPGPLLDAVEARCPAGRLRVERFRPKEAAVDAPAEAEAEAEFEVVLARSGRTVAVPPGVSVLDAVREAGVEVLYSCTEGTCGTCETEVVEGEPDHRDSVLTEEERAAGETMLVCVSRCRGRRLVLDL</sequence>
<dbReference type="Gene3D" id="2.40.30.10">
    <property type="entry name" value="Translation factors"/>
    <property type="match status" value="1"/>
</dbReference>
<keyword evidence="6" id="KW-0408">Iron</keyword>
<dbReference type="Gene3D" id="3.10.20.30">
    <property type="match status" value="1"/>
</dbReference>
<evidence type="ECO:0000256" key="4">
    <source>
        <dbReference type="ARBA" id="ARBA00022723"/>
    </source>
</evidence>
<comment type="caution">
    <text evidence="10">The sequence shown here is derived from an EMBL/GenBank/DDBJ whole genome shotgun (WGS) entry which is preliminary data.</text>
</comment>
<keyword evidence="4" id="KW-0479">Metal-binding</keyword>
<dbReference type="PANTHER" id="PTHR47354">
    <property type="entry name" value="NADH OXIDOREDUCTASE HCR"/>
    <property type="match status" value="1"/>
</dbReference>
<dbReference type="EMBL" id="JBITPR010000020">
    <property type="protein sequence ID" value="MFI7870099.1"/>
    <property type="molecule type" value="Genomic_DNA"/>
</dbReference>
<dbReference type="RefSeq" id="WP_399591347.1">
    <property type="nucleotide sequence ID" value="NZ_JBITPR010000020.1"/>
</dbReference>
<dbReference type="InterPro" id="IPR012675">
    <property type="entry name" value="Beta-grasp_dom_sf"/>
</dbReference>
<dbReference type="InterPro" id="IPR001041">
    <property type="entry name" value="2Fe-2S_ferredoxin-type"/>
</dbReference>
<evidence type="ECO:0000313" key="10">
    <source>
        <dbReference type="EMBL" id="MFI7870099.1"/>
    </source>
</evidence>
<comment type="cofactor">
    <cofactor evidence="1">
        <name>FAD</name>
        <dbReference type="ChEBI" id="CHEBI:57692"/>
    </cofactor>
</comment>
<dbReference type="SUPFAM" id="SSF52343">
    <property type="entry name" value="Ferredoxin reductase-like, C-terminal NADP-linked domain"/>
    <property type="match status" value="1"/>
</dbReference>
<dbReference type="InterPro" id="IPR039261">
    <property type="entry name" value="FNR_nucleotide-bd"/>
</dbReference>
<dbReference type="Pfam" id="PF00111">
    <property type="entry name" value="Fer2"/>
    <property type="match status" value="1"/>
</dbReference>
<dbReference type="InterPro" id="IPR050415">
    <property type="entry name" value="MRET"/>
</dbReference>
<dbReference type="Proteomes" id="UP001614264">
    <property type="component" value="Unassembled WGS sequence"/>
</dbReference>
<evidence type="ECO:0000259" key="9">
    <source>
        <dbReference type="PROSITE" id="PS51384"/>
    </source>
</evidence>
<keyword evidence="5" id="KW-0560">Oxidoreductase</keyword>
<evidence type="ECO:0000259" key="8">
    <source>
        <dbReference type="PROSITE" id="PS51085"/>
    </source>
</evidence>
<dbReference type="PROSITE" id="PS51384">
    <property type="entry name" value="FAD_FR"/>
    <property type="match status" value="1"/>
</dbReference>
<dbReference type="InterPro" id="IPR017938">
    <property type="entry name" value="Riboflavin_synthase-like_b-brl"/>
</dbReference>
<keyword evidence="11" id="KW-1185">Reference proteome</keyword>
<dbReference type="CDD" id="cd06185">
    <property type="entry name" value="PDR_like"/>
    <property type="match status" value="1"/>
</dbReference>
<evidence type="ECO:0000256" key="1">
    <source>
        <dbReference type="ARBA" id="ARBA00001974"/>
    </source>
</evidence>
<dbReference type="InterPro" id="IPR017927">
    <property type="entry name" value="FAD-bd_FR_type"/>
</dbReference>
<protein>
    <submittedName>
        <fullName evidence="10">PDR/VanB family oxidoreductase</fullName>
    </submittedName>
</protein>
<dbReference type="CDD" id="cd00207">
    <property type="entry name" value="fer2"/>
    <property type="match status" value="1"/>
</dbReference>
<dbReference type="PRINTS" id="PR00409">
    <property type="entry name" value="PHDIOXRDTASE"/>
</dbReference>
<evidence type="ECO:0000256" key="5">
    <source>
        <dbReference type="ARBA" id="ARBA00023002"/>
    </source>
</evidence>
<dbReference type="SUPFAM" id="SSF54292">
    <property type="entry name" value="2Fe-2S ferredoxin-like"/>
    <property type="match status" value="1"/>
</dbReference>
<name>A0ABW8B550_9ACTN</name>
<keyword evidence="7" id="KW-0411">Iron-sulfur</keyword>
<evidence type="ECO:0000313" key="11">
    <source>
        <dbReference type="Proteomes" id="UP001614264"/>
    </source>
</evidence>
<dbReference type="PANTHER" id="PTHR47354:SF1">
    <property type="entry name" value="CARNITINE MONOOXYGENASE REDUCTASE SUBUNIT"/>
    <property type="match status" value="1"/>
</dbReference>
<evidence type="ECO:0000256" key="6">
    <source>
        <dbReference type="ARBA" id="ARBA00023004"/>
    </source>
</evidence>
<dbReference type="InterPro" id="IPR036010">
    <property type="entry name" value="2Fe-2S_ferredoxin-like_sf"/>
</dbReference>